<dbReference type="Proteomes" id="UP000715441">
    <property type="component" value="Unassembled WGS sequence"/>
</dbReference>
<name>A0ABX1IVM0_9PSEU</name>
<feature type="region of interest" description="Disordered" evidence="1">
    <location>
        <begin position="154"/>
        <end position="177"/>
    </location>
</feature>
<evidence type="ECO:0000313" key="4">
    <source>
        <dbReference type="EMBL" id="NKQ51529.1"/>
    </source>
</evidence>
<dbReference type="Pfam" id="PF13193">
    <property type="entry name" value="AMP-binding_C"/>
    <property type="match status" value="1"/>
</dbReference>
<dbReference type="InterPro" id="IPR020845">
    <property type="entry name" value="AMP-binding_CS"/>
</dbReference>
<feature type="domain" description="AMP-binding enzyme C-terminal" evidence="3">
    <location>
        <begin position="413"/>
        <end position="491"/>
    </location>
</feature>
<evidence type="ECO:0000313" key="5">
    <source>
        <dbReference type="Proteomes" id="UP000715441"/>
    </source>
</evidence>
<feature type="domain" description="AMP-dependent synthetase/ligase" evidence="2">
    <location>
        <begin position="6"/>
        <end position="355"/>
    </location>
</feature>
<dbReference type="Gene3D" id="3.30.300.30">
    <property type="match status" value="1"/>
</dbReference>
<dbReference type="InterPro" id="IPR042099">
    <property type="entry name" value="ANL_N_sf"/>
</dbReference>
<reference evidence="4 5" key="1">
    <citation type="submission" date="2020-04" db="EMBL/GenBank/DDBJ databases">
        <title>Novel species.</title>
        <authorList>
            <person name="Teo W.F.A."/>
            <person name="Lipun K."/>
            <person name="Srisuk N."/>
            <person name="Duangmal K."/>
        </authorList>
    </citation>
    <scope>NUCLEOTIDE SEQUENCE [LARGE SCALE GENOMIC DNA]</scope>
    <source>
        <strain evidence="4 5">K13G38</strain>
    </source>
</reference>
<dbReference type="SUPFAM" id="SSF56801">
    <property type="entry name" value="Acetyl-CoA synthetase-like"/>
    <property type="match status" value="1"/>
</dbReference>
<dbReference type="InterPro" id="IPR000873">
    <property type="entry name" value="AMP-dep_synth/lig_dom"/>
</dbReference>
<dbReference type="Gene3D" id="3.40.50.12780">
    <property type="entry name" value="N-terminal domain of ligase-like"/>
    <property type="match status" value="1"/>
</dbReference>
<organism evidence="4 5">
    <name type="scientific">Amycolatopsis acididurans</name>
    <dbReference type="NCBI Taxonomy" id="2724524"/>
    <lineage>
        <taxon>Bacteria</taxon>
        <taxon>Bacillati</taxon>
        <taxon>Actinomycetota</taxon>
        <taxon>Actinomycetes</taxon>
        <taxon>Pseudonocardiales</taxon>
        <taxon>Pseudonocardiaceae</taxon>
        <taxon>Amycolatopsis</taxon>
    </lineage>
</organism>
<gene>
    <name evidence="4" type="ORF">HFP15_01390</name>
</gene>
<evidence type="ECO:0000259" key="2">
    <source>
        <dbReference type="Pfam" id="PF00501"/>
    </source>
</evidence>
<dbReference type="PROSITE" id="PS00455">
    <property type="entry name" value="AMP_BINDING"/>
    <property type="match status" value="1"/>
</dbReference>
<proteinExistence type="predicted"/>
<keyword evidence="5" id="KW-1185">Reference proteome</keyword>
<dbReference type="InterPro" id="IPR045851">
    <property type="entry name" value="AMP-bd_C_sf"/>
</dbReference>
<protein>
    <submittedName>
        <fullName evidence="4">Acyl-CoA synthetase</fullName>
    </submittedName>
</protein>
<dbReference type="PANTHER" id="PTHR24096">
    <property type="entry name" value="LONG-CHAIN-FATTY-ACID--COA LIGASE"/>
    <property type="match status" value="1"/>
</dbReference>
<dbReference type="PANTHER" id="PTHR24096:SF323">
    <property type="entry name" value="BLR3536 PROTEIN"/>
    <property type="match status" value="1"/>
</dbReference>
<sequence length="506" mass="55197">MSPAFHARRTPGKPALIMGTSGETVTFAELEDRSVRFARALRARGLRAGDHIAILMENNRAYLEVAWAAQRSGLYYTAINSHLRPGEVQYVLDDCGAVALIAGAAMADVVESLDLSRIPVRVGDLAGFEPYEDVLAAETGEPLADECEGREMLYSSGTTGRPKGVRKPLPRTPLGDPSAAPVQIVEGMLRHGTDPGCVYLSPAPLYHGAPLVFSMSMHRIGGTVVVMEGFDARQCLRLIEKHRVTHAQFVPTMFIRMLRLPREERESFDLSSLRHVTHAAAPCPVPVKREMLDWWGPIIDEYYSGTEDVGSTMITAREWLAHPGSVGRPMQECHIVGENGEELPAGQPGVVYFAGGRPFEYHNDPVKTASVATDKGWRTLGDIGYLDGNGYLYLTDRVAHMIISGGVNIYPQETENVLIAHPAVADVAVIGVPDEEMGEAVKAVVQPSPDAGPGPELAAELVAYCRAELASYKCPRTVDFTDELPRDPNGKLYKRRLRERYPGTAG</sequence>
<comment type="caution">
    <text evidence="4">The sequence shown here is derived from an EMBL/GenBank/DDBJ whole genome shotgun (WGS) entry which is preliminary data.</text>
</comment>
<evidence type="ECO:0000256" key="1">
    <source>
        <dbReference type="SAM" id="MobiDB-lite"/>
    </source>
</evidence>
<accession>A0ABX1IVM0</accession>
<dbReference type="EMBL" id="JAAXLS010000001">
    <property type="protein sequence ID" value="NKQ51529.1"/>
    <property type="molecule type" value="Genomic_DNA"/>
</dbReference>
<evidence type="ECO:0000259" key="3">
    <source>
        <dbReference type="Pfam" id="PF13193"/>
    </source>
</evidence>
<dbReference type="InterPro" id="IPR025110">
    <property type="entry name" value="AMP-bd_C"/>
</dbReference>
<dbReference type="Pfam" id="PF00501">
    <property type="entry name" value="AMP-binding"/>
    <property type="match status" value="1"/>
</dbReference>